<dbReference type="OrthoDB" id="133072at2157"/>
<organism evidence="1 2">
    <name type="scientific">Methanolobus halotolerans</name>
    <dbReference type="NCBI Taxonomy" id="2052935"/>
    <lineage>
        <taxon>Archaea</taxon>
        <taxon>Methanobacteriati</taxon>
        <taxon>Methanobacteriota</taxon>
        <taxon>Stenosarchaea group</taxon>
        <taxon>Methanomicrobia</taxon>
        <taxon>Methanosarcinales</taxon>
        <taxon>Methanosarcinaceae</taxon>
        <taxon>Methanolobus</taxon>
    </lineage>
</organism>
<accession>A0A4E0Q756</accession>
<comment type="caution">
    <text evidence="1">The sequence shown here is derived from an EMBL/GenBank/DDBJ whole genome shotgun (WGS) entry which is preliminary data.</text>
</comment>
<evidence type="ECO:0000313" key="2">
    <source>
        <dbReference type="Proteomes" id="UP000297295"/>
    </source>
</evidence>
<keyword evidence="2" id="KW-1185">Reference proteome</keyword>
<dbReference type="InterPro" id="IPR051354">
    <property type="entry name" value="Transposase_27_IS1"/>
</dbReference>
<dbReference type="RefSeq" id="WP_135390696.1">
    <property type="nucleotide sequence ID" value="NZ_PGGK01000031.1"/>
</dbReference>
<sequence length="366" mass="42372">MGKRGPKPKYTNVACPNEDCEYYDLTGKGNVIANGTYQIKGKRIRKYICRECGRVFCDRTNTFYYDMRKEESIVMLALKMSIKGMSIEAIADVLEIQPITVSNWISRAAEQCDNVHQEKVKDLNIPKVEMDELWTIVGKKVVPSTANFVDDDGSWLWVSFAPHFRLIIDFTIGPRKQYVANRLVELTDKCLSGLKPLFVTDGLRFYSEALLQKYGKWVEFPRTGKRGRPKIPKLVPDKDLRYAQIIKEREGGKLQRVEKKIVFGKNIEQKEISTSLIERQNLTFRQDNNRISRKTLGFSKKLECLYGQIRLYCTYFNFCREHAGLVQNDKDGVKHKRTPAQQSGIAEKKWTLRELLKFKCSKTPTN</sequence>
<name>A0A4E0Q756_9EURY</name>
<dbReference type="PANTHER" id="PTHR33293">
    <property type="entry name" value="INSERTION ELEMENT IS1 1 PROTEIN INSB-RELATED"/>
    <property type="match status" value="1"/>
</dbReference>
<dbReference type="EMBL" id="PGGK01000031">
    <property type="protein sequence ID" value="TGC06491.1"/>
    <property type="molecule type" value="Genomic_DNA"/>
</dbReference>
<gene>
    <name evidence="1" type="ORF">CUN85_12930</name>
</gene>
<dbReference type="Pfam" id="PF13384">
    <property type="entry name" value="HTH_23"/>
    <property type="match status" value="1"/>
</dbReference>
<protein>
    <submittedName>
        <fullName evidence="1">IS1 family transposase</fullName>
    </submittedName>
</protein>
<dbReference type="AlphaFoldDB" id="A0A4E0Q756"/>
<proteinExistence type="predicted"/>
<reference evidence="1 2" key="1">
    <citation type="submission" date="2017-11" db="EMBL/GenBank/DDBJ databases">
        <title>Isolation and Characterization of Methanogenic Archaea from Saline Meromictic Lake at Siberia.</title>
        <authorList>
            <person name="Shen Y."/>
            <person name="Huang H.-H."/>
            <person name="Lai M.-C."/>
            <person name="Chen S.-C."/>
        </authorList>
    </citation>
    <scope>NUCLEOTIDE SEQUENCE [LARGE SCALE GENOMIC DNA]</scope>
    <source>
        <strain evidence="1 2">SY-01</strain>
    </source>
</reference>
<evidence type="ECO:0000313" key="1">
    <source>
        <dbReference type="EMBL" id="TGC06491.1"/>
    </source>
</evidence>
<dbReference type="Proteomes" id="UP000297295">
    <property type="component" value="Unassembled WGS sequence"/>
</dbReference>
<dbReference type="PANTHER" id="PTHR33293:SF1">
    <property type="entry name" value="INSERTION ELEMENT IS1 1 PROTEIN INSB-RELATED"/>
    <property type="match status" value="1"/>
</dbReference>